<proteinExistence type="inferred from homology"/>
<feature type="chain" id="PRO_5043444188" evidence="5">
    <location>
        <begin position="26"/>
        <end position="328"/>
    </location>
</feature>
<accession>A0AAX3M7H6</accession>
<evidence type="ECO:0000256" key="3">
    <source>
        <dbReference type="ARBA" id="ARBA00022448"/>
    </source>
</evidence>
<keyword evidence="4 5" id="KW-0732">Signal</keyword>
<dbReference type="Gene3D" id="3.40.50.1980">
    <property type="entry name" value="Nitrogenase molybdenum iron protein domain"/>
    <property type="match status" value="2"/>
</dbReference>
<evidence type="ECO:0000313" key="7">
    <source>
        <dbReference type="EMBL" id="WCT57841.1"/>
    </source>
</evidence>
<dbReference type="PROSITE" id="PS51257">
    <property type="entry name" value="PROKAR_LIPOPROTEIN"/>
    <property type="match status" value="1"/>
</dbReference>
<dbReference type="GO" id="GO:1901678">
    <property type="term" value="P:iron coordination entity transport"/>
    <property type="evidence" value="ECO:0007669"/>
    <property type="project" value="UniProtKB-ARBA"/>
</dbReference>
<dbReference type="Pfam" id="PF01497">
    <property type="entry name" value="Peripla_BP_2"/>
    <property type="match status" value="1"/>
</dbReference>
<keyword evidence="3" id="KW-0813">Transport</keyword>
<dbReference type="AlphaFoldDB" id="A0AAX3M7H6"/>
<comment type="subcellular location">
    <subcellularLocation>
        <location evidence="1">Cell envelope</location>
    </subcellularLocation>
</comment>
<evidence type="ECO:0000259" key="6">
    <source>
        <dbReference type="PROSITE" id="PS50983"/>
    </source>
</evidence>
<keyword evidence="8" id="KW-1185">Reference proteome</keyword>
<dbReference type="PROSITE" id="PS50983">
    <property type="entry name" value="FE_B12_PBP"/>
    <property type="match status" value="1"/>
</dbReference>
<dbReference type="EMBL" id="CP117416">
    <property type="protein sequence ID" value="WCT57841.1"/>
    <property type="molecule type" value="Genomic_DNA"/>
</dbReference>
<comment type="similarity">
    <text evidence="2">Belongs to the bacterial solute-binding protein 8 family.</text>
</comment>
<evidence type="ECO:0000256" key="4">
    <source>
        <dbReference type="ARBA" id="ARBA00022729"/>
    </source>
</evidence>
<dbReference type="InterPro" id="IPR002491">
    <property type="entry name" value="ABC_transptr_periplasmic_BD"/>
</dbReference>
<dbReference type="KEGG" id="pka:PQ456_10105"/>
<evidence type="ECO:0000256" key="1">
    <source>
        <dbReference type="ARBA" id="ARBA00004196"/>
    </source>
</evidence>
<feature type="domain" description="Fe/B12 periplasmic-binding" evidence="6">
    <location>
        <begin position="65"/>
        <end position="326"/>
    </location>
</feature>
<evidence type="ECO:0000256" key="2">
    <source>
        <dbReference type="ARBA" id="ARBA00008814"/>
    </source>
</evidence>
<sequence>MNYWIKIRKSMMSYTILLLTVVLLAACSNNNKVSSVDATNTATSASTRTVETAKGPVTIPTHPQRVVSTYYHGTLIALGITPVGANKEWWMGSPFLKEQEKGIADIGTPTSLEKVVELNPDLIIINDFDVEKYDEYSKIAPTIYIPYTAYHNPQEEIQLLGKLLDRQQQAQAWLDRYHQTAMEAREQIKDIVKPGQTATLLNVRGKKLAVLGENYGRGGYAIYDALQLKPLDIVKKEVIDSDAQIKDISLEALPEYANSDYIFICFNNETEQADISSVLDNSLWKNLPAVKKGHVYTLPYDVFSYYDPESIIGQIGLIKDMLIDNKKS</sequence>
<dbReference type="Proteomes" id="UP001220509">
    <property type="component" value="Chromosome"/>
</dbReference>
<dbReference type="SUPFAM" id="SSF53807">
    <property type="entry name" value="Helical backbone' metal receptor"/>
    <property type="match status" value="1"/>
</dbReference>
<reference evidence="7 8" key="1">
    <citation type="submission" date="2023-02" db="EMBL/GenBank/DDBJ databases">
        <title>Genome sequence of Paenibacillus kyungheensis KACC 18744.</title>
        <authorList>
            <person name="Kim S."/>
            <person name="Heo J."/>
            <person name="Kwon S.-W."/>
        </authorList>
    </citation>
    <scope>NUCLEOTIDE SEQUENCE [LARGE SCALE GENOMIC DNA]</scope>
    <source>
        <strain evidence="7 8">KACC 18744</strain>
    </source>
</reference>
<dbReference type="RefSeq" id="WP_273616002.1">
    <property type="nucleotide sequence ID" value="NZ_CP117416.1"/>
</dbReference>
<organism evidence="7 8">
    <name type="scientific">Paenibacillus kyungheensis</name>
    <dbReference type="NCBI Taxonomy" id="1452732"/>
    <lineage>
        <taxon>Bacteria</taxon>
        <taxon>Bacillati</taxon>
        <taxon>Bacillota</taxon>
        <taxon>Bacilli</taxon>
        <taxon>Bacillales</taxon>
        <taxon>Paenibacillaceae</taxon>
        <taxon>Paenibacillus</taxon>
    </lineage>
</organism>
<protein>
    <submittedName>
        <fullName evidence="7">ABC transporter substrate-binding protein</fullName>
    </submittedName>
</protein>
<dbReference type="PANTHER" id="PTHR30532">
    <property type="entry name" value="IRON III DICITRATE-BINDING PERIPLASMIC PROTEIN"/>
    <property type="match status" value="1"/>
</dbReference>
<evidence type="ECO:0000256" key="5">
    <source>
        <dbReference type="SAM" id="SignalP"/>
    </source>
</evidence>
<evidence type="ECO:0000313" key="8">
    <source>
        <dbReference type="Proteomes" id="UP001220509"/>
    </source>
</evidence>
<dbReference type="GO" id="GO:0030288">
    <property type="term" value="C:outer membrane-bounded periplasmic space"/>
    <property type="evidence" value="ECO:0007669"/>
    <property type="project" value="TreeGrafter"/>
</dbReference>
<dbReference type="InterPro" id="IPR051313">
    <property type="entry name" value="Bact_iron-sidero_bind"/>
</dbReference>
<gene>
    <name evidence="7" type="ORF">PQ456_10105</name>
</gene>
<name>A0AAX3M7H6_9BACL</name>
<feature type="signal peptide" evidence="5">
    <location>
        <begin position="1"/>
        <end position="25"/>
    </location>
</feature>
<dbReference type="PANTHER" id="PTHR30532:SF26">
    <property type="entry name" value="IRON(3+)-HYDROXAMATE-BINDING PROTEIN FHUD"/>
    <property type="match status" value="1"/>
</dbReference>